<dbReference type="EMBL" id="CAJVPM010000144">
    <property type="protein sequence ID" value="CAG8436778.1"/>
    <property type="molecule type" value="Genomic_DNA"/>
</dbReference>
<gene>
    <name evidence="1" type="ORF">SCALOS_LOCUS313</name>
</gene>
<evidence type="ECO:0000313" key="2">
    <source>
        <dbReference type="Proteomes" id="UP000789860"/>
    </source>
</evidence>
<proteinExistence type="predicted"/>
<comment type="caution">
    <text evidence="1">The sequence shown here is derived from an EMBL/GenBank/DDBJ whole genome shotgun (WGS) entry which is preliminary data.</text>
</comment>
<dbReference type="Proteomes" id="UP000789860">
    <property type="component" value="Unassembled WGS sequence"/>
</dbReference>
<reference evidence="1" key="1">
    <citation type="submission" date="2021-06" db="EMBL/GenBank/DDBJ databases">
        <authorList>
            <person name="Kallberg Y."/>
            <person name="Tangrot J."/>
            <person name="Rosling A."/>
        </authorList>
    </citation>
    <scope>NUCLEOTIDE SEQUENCE</scope>
    <source>
        <strain evidence="1">AU212A</strain>
    </source>
</reference>
<name>A0ACA9JUI1_9GLOM</name>
<protein>
    <submittedName>
        <fullName evidence="1">1549_t:CDS:1</fullName>
    </submittedName>
</protein>
<sequence>MAISKIIIKIANVLALFFLLGVNIYSGLGPDNESHYTKNHITYISPAYFTFYVWFLIHLLLIGFVIYQFFLEAPRDEAITKDIHWHFVGVALLNTLWLALWNDDLLLLSWITIFVVVCQVTYIYHALYNRYTFESPPPSWLENLFIKFPFTLYHAWIVVVAVLTTYAVITPEKTYQTANTTNTTNATSTTTTYGSEEPNIIVQIAVIIGLIILESTVITYIELREDWAGGAVIAWTLYGIWYEQEDPVIHWTALVLAVTATIYLFKPLVVKYIKDKEPF</sequence>
<accession>A0ACA9JUI1</accession>
<keyword evidence="2" id="KW-1185">Reference proteome</keyword>
<evidence type="ECO:0000313" key="1">
    <source>
        <dbReference type="EMBL" id="CAG8436778.1"/>
    </source>
</evidence>
<organism evidence="1 2">
    <name type="scientific">Scutellospora calospora</name>
    <dbReference type="NCBI Taxonomy" id="85575"/>
    <lineage>
        <taxon>Eukaryota</taxon>
        <taxon>Fungi</taxon>
        <taxon>Fungi incertae sedis</taxon>
        <taxon>Mucoromycota</taxon>
        <taxon>Glomeromycotina</taxon>
        <taxon>Glomeromycetes</taxon>
        <taxon>Diversisporales</taxon>
        <taxon>Gigasporaceae</taxon>
        <taxon>Scutellospora</taxon>
    </lineage>
</organism>